<evidence type="ECO:0000256" key="7">
    <source>
        <dbReference type="SAM" id="Phobius"/>
    </source>
</evidence>
<dbReference type="PANTHER" id="PTHR13887:SF14">
    <property type="entry name" value="DISULFIDE BOND FORMATION PROTEIN D"/>
    <property type="match status" value="1"/>
</dbReference>
<feature type="region of interest" description="Disordered" evidence="6">
    <location>
        <begin position="1"/>
        <end position="21"/>
    </location>
</feature>
<keyword evidence="7" id="KW-1133">Transmembrane helix</keyword>
<dbReference type="Proteomes" id="UP000295136">
    <property type="component" value="Unassembled WGS sequence"/>
</dbReference>
<proteinExistence type="inferred from homology"/>
<reference evidence="9 10" key="1">
    <citation type="submission" date="2019-03" db="EMBL/GenBank/DDBJ databases">
        <title>Draft genome sequences of novel Actinobacteria.</title>
        <authorList>
            <person name="Sahin N."/>
            <person name="Ay H."/>
            <person name="Saygin H."/>
        </authorList>
    </citation>
    <scope>NUCLEOTIDE SEQUENCE [LARGE SCALE GENOMIC DNA]</scope>
    <source>
        <strain evidence="9 10">6K102</strain>
    </source>
</reference>
<evidence type="ECO:0000256" key="2">
    <source>
        <dbReference type="ARBA" id="ARBA00022729"/>
    </source>
</evidence>
<gene>
    <name evidence="9" type="ORF">E1295_07090</name>
</gene>
<keyword evidence="4" id="KW-1015">Disulfide bond</keyword>
<dbReference type="SUPFAM" id="SSF52833">
    <property type="entry name" value="Thioredoxin-like"/>
    <property type="match status" value="1"/>
</dbReference>
<dbReference type="InterPro" id="IPR013766">
    <property type="entry name" value="Thioredoxin_domain"/>
</dbReference>
<feature type="domain" description="Thioredoxin" evidence="8">
    <location>
        <begin position="54"/>
        <end position="248"/>
    </location>
</feature>
<keyword evidence="5" id="KW-0676">Redox-active center</keyword>
<name>A0A4R5FUG6_9ACTN</name>
<organism evidence="9 10">
    <name type="scientific">Nonomuraea mesophila</name>
    <dbReference type="NCBI Taxonomy" id="2530382"/>
    <lineage>
        <taxon>Bacteria</taxon>
        <taxon>Bacillati</taxon>
        <taxon>Actinomycetota</taxon>
        <taxon>Actinomycetes</taxon>
        <taxon>Streptosporangiales</taxon>
        <taxon>Streptosporangiaceae</taxon>
        <taxon>Nonomuraea</taxon>
    </lineage>
</organism>
<evidence type="ECO:0000256" key="5">
    <source>
        <dbReference type="ARBA" id="ARBA00023284"/>
    </source>
</evidence>
<keyword evidence="10" id="KW-1185">Reference proteome</keyword>
<keyword evidence="3" id="KW-0560">Oxidoreductase</keyword>
<dbReference type="AlphaFoldDB" id="A0A4R5FUG6"/>
<dbReference type="EMBL" id="SMLD01000012">
    <property type="protein sequence ID" value="TDE57724.1"/>
    <property type="molecule type" value="Genomic_DNA"/>
</dbReference>
<comment type="caution">
    <text evidence="9">The sequence shown here is derived from an EMBL/GenBank/DDBJ whole genome shotgun (WGS) entry which is preliminary data.</text>
</comment>
<feature type="transmembrane region" description="Helical" evidence="7">
    <location>
        <begin position="41"/>
        <end position="61"/>
    </location>
</feature>
<keyword evidence="2" id="KW-0732">Signal</keyword>
<dbReference type="GO" id="GO:0016491">
    <property type="term" value="F:oxidoreductase activity"/>
    <property type="evidence" value="ECO:0007669"/>
    <property type="project" value="UniProtKB-KW"/>
</dbReference>
<evidence type="ECO:0000256" key="4">
    <source>
        <dbReference type="ARBA" id="ARBA00023157"/>
    </source>
</evidence>
<dbReference type="InterPro" id="IPR012336">
    <property type="entry name" value="Thioredoxin-like_fold"/>
</dbReference>
<dbReference type="PANTHER" id="PTHR13887">
    <property type="entry name" value="GLUTATHIONE S-TRANSFERASE KAPPA"/>
    <property type="match status" value="1"/>
</dbReference>
<dbReference type="Pfam" id="PF13462">
    <property type="entry name" value="Thioredoxin_4"/>
    <property type="match status" value="1"/>
</dbReference>
<sequence>MFRIDPSGERVSQQDRAQARRTKIEAIRADDRREATRRKNAVISLSVAGVFVVVLAVMLAVNTSRPDTGAAGESRLVRPDSHRLQVAPDGKVTLVEFLDFQCAGCKAHYPVIERLRRKYAGKITLVVRHFPLAAHINAMPAARAVEAAAQQGHFEAMYRLMYETQDHWGRQQRSAEGVFRGYAKGLGLDMNAWNKAYDDPATLARVQKDAADGEALGVQGTPTFFLNGTKIQPRSEDEFTAAIDAALAR</sequence>
<keyword evidence="7" id="KW-0812">Transmembrane</keyword>
<evidence type="ECO:0000256" key="6">
    <source>
        <dbReference type="SAM" id="MobiDB-lite"/>
    </source>
</evidence>
<evidence type="ECO:0000259" key="8">
    <source>
        <dbReference type="PROSITE" id="PS51352"/>
    </source>
</evidence>
<dbReference type="InterPro" id="IPR036249">
    <property type="entry name" value="Thioredoxin-like_sf"/>
</dbReference>
<evidence type="ECO:0000313" key="10">
    <source>
        <dbReference type="Proteomes" id="UP000295136"/>
    </source>
</evidence>
<evidence type="ECO:0000313" key="9">
    <source>
        <dbReference type="EMBL" id="TDE57724.1"/>
    </source>
</evidence>
<evidence type="ECO:0000256" key="1">
    <source>
        <dbReference type="ARBA" id="ARBA00005791"/>
    </source>
</evidence>
<accession>A0A4R5FUG6</accession>
<keyword evidence="7" id="KW-0472">Membrane</keyword>
<evidence type="ECO:0000256" key="3">
    <source>
        <dbReference type="ARBA" id="ARBA00023002"/>
    </source>
</evidence>
<dbReference type="PROSITE" id="PS51352">
    <property type="entry name" value="THIOREDOXIN_2"/>
    <property type="match status" value="1"/>
</dbReference>
<dbReference type="Gene3D" id="3.40.30.10">
    <property type="entry name" value="Glutaredoxin"/>
    <property type="match status" value="1"/>
</dbReference>
<protein>
    <submittedName>
        <fullName evidence="9">Thioredoxin</fullName>
    </submittedName>
</protein>
<comment type="similarity">
    <text evidence="1">Belongs to the thioredoxin family. DsbA subfamily.</text>
</comment>